<dbReference type="EMBL" id="RYYU01000001">
    <property type="protein sequence ID" value="RUL58480.1"/>
    <property type="molecule type" value="Genomic_DNA"/>
</dbReference>
<dbReference type="GO" id="GO:0016740">
    <property type="term" value="F:transferase activity"/>
    <property type="evidence" value="ECO:0007669"/>
    <property type="project" value="UniProtKB-KW"/>
</dbReference>
<evidence type="ECO:0000313" key="3">
    <source>
        <dbReference type="Proteomes" id="UP000278983"/>
    </source>
</evidence>
<evidence type="ECO:0000259" key="1">
    <source>
        <dbReference type="Pfam" id="PF04230"/>
    </source>
</evidence>
<name>A0A3S0QSN7_9BACT</name>
<dbReference type="OrthoDB" id="9799278at2"/>
<reference evidence="2 3" key="1">
    <citation type="submission" date="2018-12" db="EMBL/GenBank/DDBJ databases">
        <title>Genome sequencing of Prevotella sp. KCOM 3155 (= JS262).</title>
        <authorList>
            <person name="Kook J.-K."/>
            <person name="Park S.-N."/>
            <person name="Lim Y.K."/>
        </authorList>
    </citation>
    <scope>NUCLEOTIDE SEQUENCE [LARGE SCALE GENOMIC DNA]</scope>
    <source>
        <strain evidence="2 3">KCOM 3155</strain>
    </source>
</reference>
<dbReference type="AlphaFoldDB" id="A0A3S0QSN7"/>
<sequence length="406" mass="46230">MRIGLLAYHAACNFGAVMQLLSTFSYLKKAGHDPFILNWVAADLEEHYRKTTPPLQIEEMKAFRRSAWQETPLCRTTEDVARIITEYNIEAVIIGSDAVAQHHPLRERMVFPCRTIIGFSQTTSDRQFPNPFWATWNGIGNCEVPVALMSASSQDSAYKLIPASVRKDMDKQIMKYRYVSTRDSWTSEMFAYITHGKCVPEVTPDPVFAFNQNAAEVLPTKEDFLARHNLPKKYILLSFINSNTVSQEWISTFEKLANKEGYECALLPFAQKPSFGTVKHNIGLPLSPTDWYSLIRYSSGFVGHNMHPVVVSIHNGIPFFSFDNYGRKRFNGMLTDDRSSKIKHILDEASLSMQRISCIGRGFNPPPPEDVLQRIMSFPHANSKAFAANYLEKYNNMMNKLTDTLK</sequence>
<accession>A0A3S0QSN7</accession>
<dbReference type="RefSeq" id="WP_126677577.1">
    <property type="nucleotide sequence ID" value="NZ_RYYU01000001.1"/>
</dbReference>
<organism evidence="2 3">
    <name type="scientific">Prevotella koreensis</name>
    <dbReference type="NCBI Taxonomy" id="2490854"/>
    <lineage>
        <taxon>Bacteria</taxon>
        <taxon>Pseudomonadati</taxon>
        <taxon>Bacteroidota</taxon>
        <taxon>Bacteroidia</taxon>
        <taxon>Bacteroidales</taxon>
        <taxon>Prevotellaceae</taxon>
        <taxon>Prevotella</taxon>
    </lineage>
</organism>
<feature type="domain" description="Polysaccharide pyruvyl transferase" evidence="1">
    <location>
        <begin position="13"/>
        <end position="324"/>
    </location>
</feature>
<proteinExistence type="predicted"/>
<dbReference type="Proteomes" id="UP000278983">
    <property type="component" value="Unassembled WGS sequence"/>
</dbReference>
<comment type="caution">
    <text evidence="2">The sequence shown here is derived from an EMBL/GenBank/DDBJ whole genome shotgun (WGS) entry which is preliminary data.</text>
</comment>
<evidence type="ECO:0000313" key="2">
    <source>
        <dbReference type="EMBL" id="RUL58480.1"/>
    </source>
</evidence>
<keyword evidence="3" id="KW-1185">Reference proteome</keyword>
<protein>
    <submittedName>
        <fullName evidence="2">Polysaccharide pyruvyl transferase family protein</fullName>
    </submittedName>
</protein>
<dbReference type="InterPro" id="IPR007345">
    <property type="entry name" value="Polysacch_pyruvyl_Trfase"/>
</dbReference>
<keyword evidence="2" id="KW-0808">Transferase</keyword>
<dbReference type="Pfam" id="PF04230">
    <property type="entry name" value="PS_pyruv_trans"/>
    <property type="match status" value="1"/>
</dbReference>
<gene>
    <name evidence="2" type="ORF">EHV08_00980</name>
</gene>